<keyword evidence="3" id="KW-1185">Reference proteome</keyword>
<protein>
    <recommendedName>
        <fullName evidence="1">HTH marR-type domain-containing protein</fullName>
    </recommendedName>
</protein>
<reference evidence="2 3" key="1">
    <citation type="submission" date="2016-03" db="EMBL/GenBank/DDBJ databases">
        <title>Genome sequence of Rhodococcus kyotonensis KB10.</title>
        <authorList>
            <person name="Jeong H."/>
            <person name="Hong C.E."/>
            <person name="Jo S.H."/>
            <person name="Park J.M."/>
        </authorList>
    </citation>
    <scope>NUCLEOTIDE SEQUENCE [LARGE SCALE GENOMIC DNA]</scope>
    <source>
        <strain evidence="2 3">KB10</strain>
    </source>
</reference>
<dbReference type="SUPFAM" id="SSF46785">
    <property type="entry name" value="Winged helix' DNA-binding domain"/>
    <property type="match status" value="1"/>
</dbReference>
<dbReference type="InterPro" id="IPR036390">
    <property type="entry name" value="WH_DNA-bd_sf"/>
</dbReference>
<evidence type="ECO:0000313" key="3">
    <source>
        <dbReference type="Proteomes" id="UP000077519"/>
    </source>
</evidence>
<evidence type="ECO:0000313" key="2">
    <source>
        <dbReference type="EMBL" id="OAK52939.1"/>
    </source>
</evidence>
<dbReference type="AlphaFoldDB" id="A0A177YCM4"/>
<dbReference type="GO" id="GO:0006950">
    <property type="term" value="P:response to stress"/>
    <property type="evidence" value="ECO:0007669"/>
    <property type="project" value="TreeGrafter"/>
</dbReference>
<dbReference type="EMBL" id="LVHI01000023">
    <property type="protein sequence ID" value="OAK52939.1"/>
    <property type="molecule type" value="Genomic_DNA"/>
</dbReference>
<dbReference type="GO" id="GO:0003700">
    <property type="term" value="F:DNA-binding transcription factor activity"/>
    <property type="evidence" value="ECO:0007669"/>
    <property type="project" value="InterPro"/>
</dbReference>
<evidence type="ECO:0000259" key="1">
    <source>
        <dbReference type="PROSITE" id="PS50995"/>
    </source>
</evidence>
<accession>A0A177YCM4</accession>
<dbReference type="InterPro" id="IPR036388">
    <property type="entry name" value="WH-like_DNA-bd_sf"/>
</dbReference>
<dbReference type="PANTHER" id="PTHR33164:SF99">
    <property type="entry name" value="MARR FAMILY REGULATORY PROTEIN"/>
    <property type="match status" value="1"/>
</dbReference>
<dbReference type="RefSeq" id="WP_068429147.1">
    <property type="nucleotide sequence ID" value="NZ_LVHI01000023.1"/>
</dbReference>
<organism evidence="2 3">
    <name type="scientific">Rhodococcoides kyotonense</name>
    <dbReference type="NCBI Taxonomy" id="398843"/>
    <lineage>
        <taxon>Bacteria</taxon>
        <taxon>Bacillati</taxon>
        <taxon>Actinomycetota</taxon>
        <taxon>Actinomycetes</taxon>
        <taxon>Mycobacteriales</taxon>
        <taxon>Nocardiaceae</taxon>
        <taxon>Rhodococcoides</taxon>
    </lineage>
</organism>
<dbReference type="PROSITE" id="PS50995">
    <property type="entry name" value="HTH_MARR_2"/>
    <property type="match status" value="1"/>
</dbReference>
<dbReference type="Pfam" id="PF01047">
    <property type="entry name" value="MarR"/>
    <property type="match status" value="1"/>
</dbReference>
<name>A0A177YCM4_9NOCA</name>
<sequence>MTSTDSMVAADWELAKLVHEVDTQSTARQRARVGAHGLTVSQASALRELTGPMTMRELAEQMGCEPSNATAVIDYLESQGLLERRPHPTDRRAKQILLTAEGAERRRTLLAGLRGASPLISGLTPAELETLGDLLRRAVAPERRGSAVPD</sequence>
<dbReference type="InterPro" id="IPR039422">
    <property type="entry name" value="MarR/SlyA-like"/>
</dbReference>
<dbReference type="PRINTS" id="PR00598">
    <property type="entry name" value="HTHMARR"/>
</dbReference>
<comment type="caution">
    <text evidence="2">The sequence shown here is derived from an EMBL/GenBank/DDBJ whole genome shotgun (WGS) entry which is preliminary data.</text>
</comment>
<dbReference type="Proteomes" id="UP000077519">
    <property type="component" value="Unassembled WGS sequence"/>
</dbReference>
<feature type="domain" description="HTH marR-type" evidence="1">
    <location>
        <begin position="11"/>
        <end position="140"/>
    </location>
</feature>
<gene>
    <name evidence="2" type="ORF">A3K89_07955</name>
</gene>
<proteinExistence type="predicted"/>
<dbReference type="Gene3D" id="1.10.10.10">
    <property type="entry name" value="Winged helix-like DNA-binding domain superfamily/Winged helix DNA-binding domain"/>
    <property type="match status" value="1"/>
</dbReference>
<dbReference type="SMART" id="SM00347">
    <property type="entry name" value="HTH_MARR"/>
    <property type="match status" value="1"/>
</dbReference>
<dbReference type="PANTHER" id="PTHR33164">
    <property type="entry name" value="TRANSCRIPTIONAL REGULATOR, MARR FAMILY"/>
    <property type="match status" value="1"/>
</dbReference>
<dbReference type="InterPro" id="IPR000835">
    <property type="entry name" value="HTH_MarR-typ"/>
</dbReference>